<keyword evidence="3" id="KW-1185">Reference proteome</keyword>
<organism evidence="2 3">
    <name type="scientific">Schistosoma margrebowiei</name>
    <dbReference type="NCBI Taxonomy" id="48269"/>
    <lineage>
        <taxon>Eukaryota</taxon>
        <taxon>Metazoa</taxon>
        <taxon>Spiralia</taxon>
        <taxon>Lophotrochozoa</taxon>
        <taxon>Platyhelminthes</taxon>
        <taxon>Trematoda</taxon>
        <taxon>Digenea</taxon>
        <taxon>Strigeidida</taxon>
        <taxon>Schistosomatoidea</taxon>
        <taxon>Schistosomatidae</taxon>
        <taxon>Schistosoma</taxon>
    </lineage>
</organism>
<dbReference type="EMBL" id="UZAI01006051">
    <property type="protein sequence ID" value="VDO93494.1"/>
    <property type="molecule type" value="Genomic_DNA"/>
</dbReference>
<protein>
    <submittedName>
        <fullName evidence="2">Uncharacterized protein</fullName>
    </submittedName>
</protein>
<dbReference type="Proteomes" id="UP000277204">
    <property type="component" value="Unassembled WGS sequence"/>
</dbReference>
<evidence type="ECO:0000256" key="1">
    <source>
        <dbReference type="SAM" id="MobiDB-lite"/>
    </source>
</evidence>
<sequence length="88" mass="9363">MQSVPSLPMVMSGPGFKTNALPPPPPPPTPPPPTFAQQMQAPASNLLETLMSRAGLPCNTLSDLNLSTKPNDKPDSVRESSPMKQINK</sequence>
<feature type="non-terminal residue" evidence="2">
    <location>
        <position position="88"/>
    </location>
</feature>
<evidence type="ECO:0000313" key="3">
    <source>
        <dbReference type="Proteomes" id="UP000277204"/>
    </source>
</evidence>
<gene>
    <name evidence="2" type="ORF">SMRZ_LOCUS11079</name>
</gene>
<accession>A0A183M4V4</accession>
<feature type="region of interest" description="Disordered" evidence="1">
    <location>
        <begin position="1"/>
        <end position="42"/>
    </location>
</feature>
<dbReference type="AlphaFoldDB" id="A0A183M4V4"/>
<feature type="region of interest" description="Disordered" evidence="1">
    <location>
        <begin position="60"/>
        <end position="88"/>
    </location>
</feature>
<evidence type="ECO:0000313" key="2">
    <source>
        <dbReference type="EMBL" id="VDO93494.1"/>
    </source>
</evidence>
<feature type="compositionally biased region" description="Pro residues" evidence="1">
    <location>
        <begin position="21"/>
        <end position="34"/>
    </location>
</feature>
<name>A0A183M4V4_9TREM</name>
<reference evidence="2 3" key="1">
    <citation type="submission" date="2018-11" db="EMBL/GenBank/DDBJ databases">
        <authorList>
            <consortium name="Pathogen Informatics"/>
        </authorList>
    </citation>
    <scope>NUCLEOTIDE SEQUENCE [LARGE SCALE GENOMIC DNA]</scope>
    <source>
        <strain evidence="2 3">Zambia</strain>
    </source>
</reference>
<feature type="compositionally biased region" description="Polar residues" evidence="1">
    <location>
        <begin position="60"/>
        <end position="69"/>
    </location>
</feature>
<dbReference type="STRING" id="48269.A0A183M4V4"/>
<proteinExistence type="predicted"/>